<sequence length="63" mass="6624">TQSVLFEDDNIIVTPHLGASTTEAQATAAKDVAEQIIDVFKGQPARYAVNAPSTPRQTGKPAS</sequence>
<accession>X1RT51</accession>
<proteinExistence type="predicted"/>
<gene>
    <name evidence="1" type="ORF">S06H3_55707</name>
</gene>
<feature type="non-terminal residue" evidence="1">
    <location>
        <position position="1"/>
    </location>
</feature>
<reference evidence="1" key="1">
    <citation type="journal article" date="2014" name="Front. Microbiol.">
        <title>High frequency of phylogenetically diverse reductive dehalogenase-homologous genes in deep subseafloor sedimentary metagenomes.</title>
        <authorList>
            <person name="Kawai M."/>
            <person name="Futagami T."/>
            <person name="Toyoda A."/>
            <person name="Takaki Y."/>
            <person name="Nishi S."/>
            <person name="Hori S."/>
            <person name="Arai W."/>
            <person name="Tsubouchi T."/>
            <person name="Morono Y."/>
            <person name="Uchiyama I."/>
            <person name="Ito T."/>
            <person name="Fujiyama A."/>
            <person name="Inagaki F."/>
            <person name="Takami H."/>
        </authorList>
    </citation>
    <scope>NUCLEOTIDE SEQUENCE</scope>
    <source>
        <strain evidence="1">Expedition CK06-06</strain>
    </source>
</reference>
<dbReference type="EMBL" id="BARV01035741">
    <property type="protein sequence ID" value="GAI58679.1"/>
    <property type="molecule type" value="Genomic_DNA"/>
</dbReference>
<dbReference type="Gene3D" id="3.40.50.720">
    <property type="entry name" value="NAD(P)-binding Rossmann-like Domain"/>
    <property type="match status" value="2"/>
</dbReference>
<dbReference type="SUPFAM" id="SSF51735">
    <property type="entry name" value="NAD(P)-binding Rossmann-fold domains"/>
    <property type="match status" value="1"/>
</dbReference>
<dbReference type="AlphaFoldDB" id="X1RT51"/>
<dbReference type="InterPro" id="IPR036291">
    <property type="entry name" value="NAD(P)-bd_dom_sf"/>
</dbReference>
<name>X1RT51_9ZZZZ</name>
<protein>
    <recommendedName>
        <fullName evidence="2">D-isomer specific 2-hydroxyacid dehydrogenase NAD-binding domain-containing protein</fullName>
    </recommendedName>
</protein>
<organism evidence="1">
    <name type="scientific">marine sediment metagenome</name>
    <dbReference type="NCBI Taxonomy" id="412755"/>
    <lineage>
        <taxon>unclassified sequences</taxon>
        <taxon>metagenomes</taxon>
        <taxon>ecological metagenomes</taxon>
    </lineage>
</organism>
<comment type="caution">
    <text evidence="1">The sequence shown here is derived from an EMBL/GenBank/DDBJ whole genome shotgun (WGS) entry which is preliminary data.</text>
</comment>
<evidence type="ECO:0000313" key="1">
    <source>
        <dbReference type="EMBL" id="GAI58679.1"/>
    </source>
</evidence>
<evidence type="ECO:0008006" key="2">
    <source>
        <dbReference type="Google" id="ProtNLM"/>
    </source>
</evidence>